<dbReference type="Proteomes" id="UP000473648">
    <property type="component" value="Unassembled WGS sequence"/>
</dbReference>
<dbReference type="SUPFAM" id="SSF102114">
    <property type="entry name" value="Radical SAM enzymes"/>
    <property type="match status" value="1"/>
</dbReference>
<name>A0A6L5GS58_9FIRM</name>
<dbReference type="SFLD" id="SFLDG01082">
    <property type="entry name" value="B12-binding_domain_containing"/>
    <property type="match status" value="1"/>
</dbReference>
<proteinExistence type="inferred from homology"/>
<dbReference type="InterPro" id="IPR013848">
    <property type="entry name" value="Methylthiotransferase_N"/>
</dbReference>
<comment type="catalytic activity">
    <reaction evidence="9">
        <text>N(6)-dimethylallyladenosine(37) in tRNA + (sulfur carrier)-SH + AH2 + 2 S-adenosyl-L-methionine = 2-methylsulfanyl-N(6)-dimethylallyladenosine(37) in tRNA + (sulfur carrier)-H + 5'-deoxyadenosine + L-methionine + A + S-adenosyl-L-homocysteine + 2 H(+)</text>
        <dbReference type="Rhea" id="RHEA:37067"/>
        <dbReference type="Rhea" id="RHEA-COMP:10375"/>
        <dbReference type="Rhea" id="RHEA-COMP:10376"/>
        <dbReference type="Rhea" id="RHEA-COMP:14737"/>
        <dbReference type="Rhea" id="RHEA-COMP:14739"/>
        <dbReference type="ChEBI" id="CHEBI:13193"/>
        <dbReference type="ChEBI" id="CHEBI:15378"/>
        <dbReference type="ChEBI" id="CHEBI:17319"/>
        <dbReference type="ChEBI" id="CHEBI:17499"/>
        <dbReference type="ChEBI" id="CHEBI:29917"/>
        <dbReference type="ChEBI" id="CHEBI:57844"/>
        <dbReference type="ChEBI" id="CHEBI:57856"/>
        <dbReference type="ChEBI" id="CHEBI:59789"/>
        <dbReference type="ChEBI" id="CHEBI:64428"/>
        <dbReference type="ChEBI" id="CHEBI:74415"/>
        <dbReference type="ChEBI" id="CHEBI:74417"/>
        <dbReference type="EC" id="2.8.4.3"/>
    </reaction>
</comment>
<dbReference type="SFLD" id="SFLDS00029">
    <property type="entry name" value="Radical_SAM"/>
    <property type="match status" value="1"/>
</dbReference>
<organism evidence="14 15">
    <name type="scientific">Candidatus Pseudoramibacter fermentans</name>
    <dbReference type="NCBI Taxonomy" id="2594427"/>
    <lineage>
        <taxon>Bacteria</taxon>
        <taxon>Bacillati</taxon>
        <taxon>Bacillota</taxon>
        <taxon>Clostridia</taxon>
        <taxon>Eubacteriales</taxon>
        <taxon>Eubacteriaceae</taxon>
        <taxon>Pseudoramibacter</taxon>
    </lineage>
</organism>
<dbReference type="FunFam" id="3.40.50.12160:FF:000003">
    <property type="entry name" value="CDK5 regulatory subunit-associated protein 1"/>
    <property type="match status" value="1"/>
</dbReference>
<dbReference type="PROSITE" id="PS51449">
    <property type="entry name" value="MTTASE_N"/>
    <property type="match status" value="1"/>
</dbReference>
<keyword evidence="14" id="KW-0689">Ribosomal protein</keyword>
<dbReference type="InterPro" id="IPR023404">
    <property type="entry name" value="rSAM_horseshoe"/>
</dbReference>
<dbReference type="InterPro" id="IPR058240">
    <property type="entry name" value="rSAM_sf"/>
</dbReference>
<evidence type="ECO:0000259" key="12">
    <source>
        <dbReference type="PROSITE" id="PS51449"/>
    </source>
</evidence>
<dbReference type="AlphaFoldDB" id="A0A6L5GS58"/>
<comment type="function">
    <text evidence="10">Catalyzes the methylthiolation of an aspartic acid residue of ribosomal protein uS12.</text>
</comment>
<sequence length="444" mass="50691">MADQTVFVQTMGCDKNTVDSENMVGGLLQRGYALTDDPSEASLIIVNTCCFIEAAKKQSIEMIFDLLPYRTHPEENCQTFVVAGCMAQRYAEELKAELPEVDYFIGVNQIDDLPDIIQNKEDGKIYTSAQIRQESEKRYVKKGQTTEYLKISEGCDNHCTYCAIPNIRGRHRSRSPETILKEAQTLYDSGVRELILVAQNLTQYGVDLNRDYDLADLLDELAGRIPFTWIRLLYMYPEGIDEKLLDVINRHDNICPYFDMPIQHTEDKILHRMGRRIDKKEIYGKVNLIRKKCPDAVLRTTVIAGFPGESEAQFDAMLQTLGELKFERLGAFAYSQEEGTPAAEMPDQIDEDVKEERIRRIYEQQEAISTQWSTRWIDQEMTVLIDEIDENGIAIGRTWGDAPEIDGDVIIETSQPKPGHFYRVKIVDAIGFDLIGEVINESTK</sequence>
<dbReference type="CDD" id="cd01335">
    <property type="entry name" value="Radical_SAM"/>
    <property type="match status" value="1"/>
</dbReference>
<dbReference type="InterPro" id="IPR005839">
    <property type="entry name" value="Methylthiotransferase"/>
</dbReference>
<evidence type="ECO:0000256" key="8">
    <source>
        <dbReference type="ARBA" id="ARBA00023014"/>
    </source>
</evidence>
<evidence type="ECO:0000259" key="13">
    <source>
        <dbReference type="PROSITE" id="PS51918"/>
    </source>
</evidence>
<dbReference type="GO" id="GO:0035599">
    <property type="term" value="F:aspartic acid methylthiotransferase activity"/>
    <property type="evidence" value="ECO:0007669"/>
    <property type="project" value="TreeGrafter"/>
</dbReference>
<dbReference type="GO" id="GO:0005829">
    <property type="term" value="C:cytosol"/>
    <property type="evidence" value="ECO:0007669"/>
    <property type="project" value="TreeGrafter"/>
</dbReference>
<dbReference type="InterPro" id="IPR002792">
    <property type="entry name" value="TRAM_dom"/>
</dbReference>
<keyword evidence="2 10" id="KW-0004">4Fe-4S</keyword>
<keyword evidence="7 10" id="KW-0408">Iron</keyword>
<keyword evidence="15" id="KW-1185">Reference proteome</keyword>
<dbReference type="Pfam" id="PF00919">
    <property type="entry name" value="UPF0004"/>
    <property type="match status" value="1"/>
</dbReference>
<feature type="binding site" evidence="10">
    <location>
        <position position="159"/>
    </location>
    <ligand>
        <name>[4Fe-4S] cluster</name>
        <dbReference type="ChEBI" id="CHEBI:49883"/>
        <label>2</label>
        <note>4Fe-4S-S-AdoMet</note>
    </ligand>
</feature>
<dbReference type="GO" id="GO:0103039">
    <property type="term" value="F:protein methylthiotransferase activity"/>
    <property type="evidence" value="ECO:0007669"/>
    <property type="project" value="UniProtKB-EC"/>
</dbReference>
<feature type="binding site" evidence="10">
    <location>
        <position position="162"/>
    </location>
    <ligand>
        <name>[4Fe-4S] cluster</name>
        <dbReference type="ChEBI" id="CHEBI:49883"/>
        <label>2</label>
        <note>4Fe-4S-S-AdoMet</note>
    </ligand>
</feature>
<keyword evidence="3 10" id="KW-0963">Cytoplasm</keyword>
<dbReference type="Gene3D" id="2.40.50.140">
    <property type="entry name" value="Nucleic acid-binding proteins"/>
    <property type="match status" value="1"/>
</dbReference>
<evidence type="ECO:0000259" key="11">
    <source>
        <dbReference type="PROSITE" id="PS50926"/>
    </source>
</evidence>
<evidence type="ECO:0000256" key="7">
    <source>
        <dbReference type="ARBA" id="ARBA00023004"/>
    </source>
</evidence>
<dbReference type="SFLD" id="SFLDF00274">
    <property type="entry name" value="ribosomal_protein_S12_methylth"/>
    <property type="match status" value="1"/>
</dbReference>
<dbReference type="Pfam" id="PF18693">
    <property type="entry name" value="TRAM_2"/>
    <property type="match status" value="1"/>
</dbReference>
<dbReference type="Pfam" id="PF04055">
    <property type="entry name" value="Radical_SAM"/>
    <property type="match status" value="1"/>
</dbReference>
<comment type="subcellular location">
    <subcellularLocation>
        <location evidence="10">Cytoplasm</location>
    </subcellularLocation>
</comment>
<dbReference type="InterPro" id="IPR038135">
    <property type="entry name" value="Methylthiotransferase_N_sf"/>
</dbReference>
<dbReference type="SMART" id="SM00729">
    <property type="entry name" value="Elp3"/>
    <property type="match status" value="1"/>
</dbReference>
<dbReference type="GO" id="GO:0051539">
    <property type="term" value="F:4 iron, 4 sulfur cluster binding"/>
    <property type="evidence" value="ECO:0007669"/>
    <property type="project" value="UniProtKB-UniRule"/>
</dbReference>
<keyword evidence="6 10" id="KW-0479">Metal-binding</keyword>
<dbReference type="InterPro" id="IPR020612">
    <property type="entry name" value="Methylthiotransferase_CS"/>
</dbReference>
<dbReference type="Gene3D" id="3.80.30.20">
    <property type="entry name" value="tm_1862 like domain"/>
    <property type="match status" value="1"/>
</dbReference>
<feature type="binding site" evidence="10">
    <location>
        <position position="49"/>
    </location>
    <ligand>
        <name>[4Fe-4S] cluster</name>
        <dbReference type="ChEBI" id="CHEBI:49883"/>
        <label>1</label>
    </ligand>
</feature>
<comment type="caution">
    <text evidence="14">The sequence shown here is derived from an EMBL/GenBank/DDBJ whole genome shotgun (WGS) entry which is preliminary data.</text>
</comment>
<keyword evidence="4 10" id="KW-0808">Transferase</keyword>
<dbReference type="InterPro" id="IPR012340">
    <property type="entry name" value="NA-bd_OB-fold"/>
</dbReference>
<dbReference type="GO" id="GO:0035597">
    <property type="term" value="F:tRNA-2-methylthio-N(6)-dimethylallyladenosine(37) synthase activity"/>
    <property type="evidence" value="ECO:0007669"/>
    <property type="project" value="UniProtKB-EC"/>
</dbReference>
<evidence type="ECO:0000256" key="10">
    <source>
        <dbReference type="HAMAP-Rule" id="MF_01865"/>
    </source>
</evidence>
<dbReference type="InterPro" id="IPR005840">
    <property type="entry name" value="Ribosomal_uS12_MeSTrfase_RimO"/>
</dbReference>
<evidence type="ECO:0000313" key="15">
    <source>
        <dbReference type="Proteomes" id="UP000473648"/>
    </source>
</evidence>
<evidence type="ECO:0000256" key="4">
    <source>
        <dbReference type="ARBA" id="ARBA00022679"/>
    </source>
</evidence>
<reference evidence="14" key="1">
    <citation type="journal article" date="2020" name="Appl. Environ. Microbiol.">
        <title>Medium-Chain Fatty Acid Synthesis by 'Candidatus Weimeria bifida' gen. nov., sp. nov., and 'Candidatus Pseudoramibacter fermentans' sp. nov.</title>
        <authorList>
            <person name="Scarborough M.J."/>
            <person name="Myers K.S."/>
            <person name="Donohue T.J."/>
            <person name="Noguera D.R."/>
        </authorList>
    </citation>
    <scope>NUCLEOTIDE SEQUENCE</scope>
    <source>
        <strain evidence="14">EUB1.1</strain>
    </source>
</reference>
<keyword evidence="14" id="KW-0687">Ribonucleoprotein</keyword>
<dbReference type="GO" id="GO:0046872">
    <property type="term" value="F:metal ion binding"/>
    <property type="evidence" value="ECO:0007669"/>
    <property type="project" value="UniProtKB-KW"/>
</dbReference>
<comment type="similarity">
    <text evidence="10">Belongs to the methylthiotransferase family. RimO subfamily.</text>
</comment>
<comment type="function">
    <text evidence="1">Catalyzes the methylthiolation of N6-(dimethylallyl)adenosine (i(6)A), leading to the formation of 2-methylthio-N6-(dimethylallyl)adenosine (ms(2)i(6)A) at position 37 in tRNAs that read codons beginning with uridine.</text>
</comment>
<gene>
    <name evidence="10 14" type="primary">rimO</name>
    <name evidence="14" type="ORF">FRC53_06790</name>
</gene>
<dbReference type="Gene3D" id="3.40.50.12160">
    <property type="entry name" value="Methylthiotransferase, N-terminal domain"/>
    <property type="match status" value="1"/>
</dbReference>
<dbReference type="NCBIfam" id="TIGR01125">
    <property type="entry name" value="30S ribosomal protein S12 methylthiotransferase RimO"/>
    <property type="match status" value="1"/>
</dbReference>
<dbReference type="PANTHER" id="PTHR43837">
    <property type="entry name" value="RIBOSOMAL PROTEIN S12 METHYLTHIOTRANSFERASE RIMO"/>
    <property type="match status" value="1"/>
</dbReference>
<dbReference type="HAMAP" id="MF_01865">
    <property type="entry name" value="MTTase_RimO"/>
    <property type="match status" value="1"/>
</dbReference>
<evidence type="ECO:0000313" key="14">
    <source>
        <dbReference type="EMBL" id="MQM73111.1"/>
    </source>
</evidence>
<dbReference type="InterPro" id="IPR006638">
    <property type="entry name" value="Elp3/MiaA/NifB-like_rSAM"/>
</dbReference>
<dbReference type="SFLD" id="SFLDG01061">
    <property type="entry name" value="methylthiotransferase"/>
    <property type="match status" value="1"/>
</dbReference>
<protein>
    <recommendedName>
        <fullName evidence="10">Ribosomal protein uS12 methylthiotransferase RimO</fullName>
        <shortName evidence="10">uS12 MTTase</shortName>
        <shortName evidence="10">uS12 methylthiotransferase</shortName>
        <ecNumber evidence="10">2.8.4.4</ecNumber>
    </recommendedName>
    <alternativeName>
        <fullName evidence="10">Ribosomal protein uS12 (aspartate-C(3))-methylthiotransferase</fullName>
    </alternativeName>
    <alternativeName>
        <fullName evidence="10">Ribosome maturation factor RimO</fullName>
    </alternativeName>
</protein>
<dbReference type="EC" id="2.8.4.4" evidence="10"/>
<dbReference type="NCBIfam" id="TIGR00089">
    <property type="entry name" value="MiaB/RimO family radical SAM methylthiotransferase"/>
    <property type="match status" value="1"/>
</dbReference>
<evidence type="ECO:0000256" key="9">
    <source>
        <dbReference type="ARBA" id="ARBA00051425"/>
    </source>
</evidence>
<keyword evidence="8 10" id="KW-0411">Iron-sulfur</keyword>
<feature type="domain" description="Radical SAM core" evidence="13">
    <location>
        <begin position="141"/>
        <end position="371"/>
    </location>
</feature>
<dbReference type="PANTHER" id="PTHR43837:SF1">
    <property type="entry name" value="RIBOSOMAL PROTEIN US12 METHYLTHIOTRANSFERASE RIMO"/>
    <property type="match status" value="1"/>
</dbReference>
<evidence type="ECO:0000256" key="2">
    <source>
        <dbReference type="ARBA" id="ARBA00022485"/>
    </source>
</evidence>
<accession>A0A6L5GS58</accession>
<dbReference type="EMBL" id="VOGB01000004">
    <property type="protein sequence ID" value="MQM73111.1"/>
    <property type="molecule type" value="Genomic_DNA"/>
</dbReference>
<comment type="catalytic activity">
    <reaction evidence="10">
        <text>L-aspartate(89)-[ribosomal protein uS12]-hydrogen + (sulfur carrier)-SH + AH2 + 2 S-adenosyl-L-methionine = 3-methylsulfanyl-L-aspartate(89)-[ribosomal protein uS12]-hydrogen + (sulfur carrier)-H + 5'-deoxyadenosine + L-methionine + A + S-adenosyl-L-homocysteine + 2 H(+)</text>
        <dbReference type="Rhea" id="RHEA:37087"/>
        <dbReference type="Rhea" id="RHEA-COMP:10460"/>
        <dbReference type="Rhea" id="RHEA-COMP:10461"/>
        <dbReference type="Rhea" id="RHEA-COMP:14737"/>
        <dbReference type="Rhea" id="RHEA-COMP:14739"/>
        <dbReference type="ChEBI" id="CHEBI:13193"/>
        <dbReference type="ChEBI" id="CHEBI:15378"/>
        <dbReference type="ChEBI" id="CHEBI:17319"/>
        <dbReference type="ChEBI" id="CHEBI:17499"/>
        <dbReference type="ChEBI" id="CHEBI:29917"/>
        <dbReference type="ChEBI" id="CHEBI:29961"/>
        <dbReference type="ChEBI" id="CHEBI:57844"/>
        <dbReference type="ChEBI" id="CHEBI:57856"/>
        <dbReference type="ChEBI" id="CHEBI:59789"/>
        <dbReference type="ChEBI" id="CHEBI:64428"/>
        <dbReference type="ChEBI" id="CHEBI:73599"/>
        <dbReference type="EC" id="2.8.4.4"/>
    </reaction>
</comment>
<dbReference type="InterPro" id="IPR007197">
    <property type="entry name" value="rSAM"/>
</dbReference>
<comment type="cofactor">
    <cofactor evidence="10">
        <name>[4Fe-4S] cluster</name>
        <dbReference type="ChEBI" id="CHEBI:49883"/>
    </cofactor>
    <text evidence="10">Binds 2 [4Fe-4S] clusters. One cluster is coordinated with 3 cysteines and an exchangeable S-adenosyl-L-methionine.</text>
</comment>
<dbReference type="PROSITE" id="PS01278">
    <property type="entry name" value="MTTASE_RADICAL"/>
    <property type="match status" value="1"/>
</dbReference>
<feature type="domain" description="MTTase N-terminal" evidence="12">
    <location>
        <begin position="4"/>
        <end position="122"/>
    </location>
</feature>
<evidence type="ECO:0000256" key="3">
    <source>
        <dbReference type="ARBA" id="ARBA00022490"/>
    </source>
</evidence>
<dbReference type="FunFam" id="3.80.30.20:FF:000001">
    <property type="entry name" value="tRNA-2-methylthio-N(6)-dimethylallyladenosine synthase 2"/>
    <property type="match status" value="1"/>
</dbReference>
<feature type="domain" description="TRAM" evidence="11">
    <location>
        <begin position="374"/>
        <end position="440"/>
    </location>
</feature>
<dbReference type="PROSITE" id="PS51918">
    <property type="entry name" value="RADICAL_SAM"/>
    <property type="match status" value="1"/>
</dbReference>
<feature type="binding site" evidence="10">
    <location>
        <position position="13"/>
    </location>
    <ligand>
        <name>[4Fe-4S] cluster</name>
        <dbReference type="ChEBI" id="CHEBI:49883"/>
        <label>1</label>
    </ligand>
</feature>
<feature type="binding site" evidence="10">
    <location>
        <position position="155"/>
    </location>
    <ligand>
        <name>[4Fe-4S] cluster</name>
        <dbReference type="ChEBI" id="CHEBI:49883"/>
        <label>2</label>
        <note>4Fe-4S-S-AdoMet</note>
    </ligand>
</feature>
<dbReference type="PROSITE" id="PS50926">
    <property type="entry name" value="TRAM"/>
    <property type="match status" value="1"/>
</dbReference>
<keyword evidence="5 10" id="KW-0949">S-adenosyl-L-methionine</keyword>
<feature type="binding site" evidence="10">
    <location>
        <position position="85"/>
    </location>
    <ligand>
        <name>[4Fe-4S] cluster</name>
        <dbReference type="ChEBI" id="CHEBI:49883"/>
        <label>1</label>
    </ligand>
</feature>
<dbReference type="GO" id="GO:0005840">
    <property type="term" value="C:ribosome"/>
    <property type="evidence" value="ECO:0007669"/>
    <property type="project" value="UniProtKB-KW"/>
</dbReference>
<evidence type="ECO:0000256" key="1">
    <source>
        <dbReference type="ARBA" id="ARBA00003234"/>
    </source>
</evidence>
<evidence type="ECO:0000256" key="5">
    <source>
        <dbReference type="ARBA" id="ARBA00022691"/>
    </source>
</evidence>
<evidence type="ECO:0000256" key="6">
    <source>
        <dbReference type="ARBA" id="ARBA00022723"/>
    </source>
</evidence>